<evidence type="ECO:0000313" key="16">
    <source>
        <dbReference type="EMBL" id="BAY56035.1"/>
    </source>
</evidence>
<keyword evidence="17" id="KW-1185">Reference proteome</keyword>
<keyword evidence="8" id="KW-0067">ATP-binding</keyword>
<keyword evidence="10 11" id="KW-0472">Membrane</keyword>
<evidence type="ECO:0000256" key="3">
    <source>
        <dbReference type="ARBA" id="ARBA00022475"/>
    </source>
</evidence>
<feature type="transmembrane region" description="Helical" evidence="11">
    <location>
        <begin position="640"/>
        <end position="660"/>
    </location>
</feature>
<dbReference type="Pfam" id="PF03412">
    <property type="entry name" value="Peptidase_C39"/>
    <property type="match status" value="1"/>
</dbReference>
<dbReference type="PANTHER" id="PTHR43394">
    <property type="entry name" value="ATP-DEPENDENT PERMEASE MDL1, MITOCHONDRIAL"/>
    <property type="match status" value="1"/>
</dbReference>
<dbReference type="Pfam" id="PF00027">
    <property type="entry name" value="cNMP_binding"/>
    <property type="match status" value="1"/>
</dbReference>
<dbReference type="PROSITE" id="PS50990">
    <property type="entry name" value="PEPTIDASE_C39"/>
    <property type="match status" value="1"/>
</dbReference>
<evidence type="ECO:0000256" key="5">
    <source>
        <dbReference type="ARBA" id="ARBA00022741"/>
    </source>
</evidence>
<evidence type="ECO:0000259" key="13">
    <source>
        <dbReference type="PROSITE" id="PS50893"/>
    </source>
</evidence>
<dbReference type="GO" id="GO:0016887">
    <property type="term" value="F:ATP hydrolysis activity"/>
    <property type="evidence" value="ECO:0007669"/>
    <property type="project" value="InterPro"/>
</dbReference>
<dbReference type="InterPro" id="IPR003593">
    <property type="entry name" value="AAA+_ATPase"/>
</dbReference>
<dbReference type="InterPro" id="IPR018490">
    <property type="entry name" value="cNMP-bd_dom_sf"/>
</dbReference>
<evidence type="ECO:0000256" key="2">
    <source>
        <dbReference type="ARBA" id="ARBA00022448"/>
    </source>
</evidence>
<evidence type="ECO:0000259" key="15">
    <source>
        <dbReference type="PROSITE" id="PS50990"/>
    </source>
</evidence>
<dbReference type="InterPro" id="IPR014710">
    <property type="entry name" value="RmlC-like_jellyroll"/>
</dbReference>
<keyword evidence="3" id="KW-1003">Cell membrane</keyword>
<evidence type="ECO:0000259" key="12">
    <source>
        <dbReference type="PROSITE" id="PS50042"/>
    </source>
</evidence>
<feature type="domain" description="ABC transporter" evidence="13">
    <location>
        <begin position="815"/>
        <end position="1051"/>
    </location>
</feature>
<evidence type="ECO:0000256" key="6">
    <source>
        <dbReference type="ARBA" id="ARBA00022801"/>
    </source>
</evidence>
<dbReference type="CDD" id="cd00038">
    <property type="entry name" value="CAP_ED"/>
    <property type="match status" value="1"/>
</dbReference>
<dbReference type="Proteomes" id="UP000217895">
    <property type="component" value="Chromosome"/>
</dbReference>
<dbReference type="CDD" id="cd02418">
    <property type="entry name" value="Peptidase_C39B"/>
    <property type="match status" value="1"/>
</dbReference>
<dbReference type="AlphaFoldDB" id="A0A1Z4JGY7"/>
<dbReference type="GO" id="GO:0005524">
    <property type="term" value="F:ATP binding"/>
    <property type="evidence" value="ECO:0007669"/>
    <property type="project" value="UniProtKB-KW"/>
</dbReference>
<dbReference type="Gene3D" id="1.20.1560.10">
    <property type="entry name" value="ABC transporter type 1, transmembrane domain"/>
    <property type="match status" value="1"/>
</dbReference>
<dbReference type="InterPro" id="IPR017871">
    <property type="entry name" value="ABC_transporter-like_CS"/>
</dbReference>
<dbReference type="GO" id="GO:0005886">
    <property type="term" value="C:plasma membrane"/>
    <property type="evidence" value="ECO:0007669"/>
    <property type="project" value="UniProtKB-SubCell"/>
</dbReference>
<dbReference type="InterPro" id="IPR011527">
    <property type="entry name" value="ABC1_TM_dom"/>
</dbReference>
<dbReference type="SMART" id="SM00382">
    <property type="entry name" value="AAA"/>
    <property type="match status" value="1"/>
</dbReference>
<evidence type="ECO:0000256" key="4">
    <source>
        <dbReference type="ARBA" id="ARBA00022692"/>
    </source>
</evidence>
<reference evidence="16 17" key="1">
    <citation type="submission" date="2017-06" db="EMBL/GenBank/DDBJ databases">
        <title>Genome sequencing of cyanobaciteial culture collection at National Institute for Environmental Studies (NIES).</title>
        <authorList>
            <person name="Hirose Y."/>
            <person name="Shimura Y."/>
            <person name="Fujisawa T."/>
            <person name="Nakamura Y."/>
            <person name="Kawachi M."/>
        </authorList>
    </citation>
    <scope>NUCLEOTIDE SEQUENCE [LARGE SCALE GENOMIC DNA]</scope>
    <source>
        <strain evidence="16 17">NIES-2135</strain>
    </source>
</reference>
<evidence type="ECO:0000259" key="14">
    <source>
        <dbReference type="PROSITE" id="PS50929"/>
    </source>
</evidence>
<dbReference type="GO" id="GO:0006508">
    <property type="term" value="P:proteolysis"/>
    <property type="evidence" value="ECO:0007669"/>
    <property type="project" value="InterPro"/>
</dbReference>
<proteinExistence type="predicted"/>
<dbReference type="FunFam" id="3.40.50.300:FF:000299">
    <property type="entry name" value="ABC transporter ATP-binding protein/permease"/>
    <property type="match status" value="1"/>
</dbReference>
<keyword evidence="2" id="KW-0813">Transport</keyword>
<dbReference type="PANTHER" id="PTHR43394:SF1">
    <property type="entry name" value="ATP-BINDING CASSETTE SUB-FAMILY B MEMBER 10, MITOCHONDRIAL"/>
    <property type="match status" value="1"/>
</dbReference>
<evidence type="ECO:0000256" key="1">
    <source>
        <dbReference type="ARBA" id="ARBA00004651"/>
    </source>
</evidence>
<feature type="transmembrane region" description="Helical" evidence="11">
    <location>
        <begin position="536"/>
        <end position="556"/>
    </location>
</feature>
<feature type="transmembrane region" description="Helical" evidence="11">
    <location>
        <begin position="609"/>
        <end position="634"/>
    </location>
</feature>
<dbReference type="Gene3D" id="3.90.70.10">
    <property type="entry name" value="Cysteine proteinases"/>
    <property type="match status" value="1"/>
</dbReference>
<keyword evidence="6" id="KW-0378">Hydrolase</keyword>
<feature type="transmembrane region" description="Helical" evidence="11">
    <location>
        <begin position="498"/>
        <end position="524"/>
    </location>
</feature>
<dbReference type="SUPFAM" id="SSF51206">
    <property type="entry name" value="cAMP-binding domain-like"/>
    <property type="match status" value="1"/>
</dbReference>
<dbReference type="GO" id="GO:0008234">
    <property type="term" value="F:cysteine-type peptidase activity"/>
    <property type="evidence" value="ECO:0007669"/>
    <property type="project" value="UniProtKB-KW"/>
</dbReference>
<gene>
    <name evidence="16" type="ORF">NIES2135_28630</name>
</gene>
<keyword evidence="9 11" id="KW-1133">Transmembrane helix</keyword>
<dbReference type="InterPro" id="IPR005074">
    <property type="entry name" value="Peptidase_C39"/>
</dbReference>
<dbReference type="Pfam" id="PF00664">
    <property type="entry name" value="ABC_membrane"/>
    <property type="match status" value="1"/>
</dbReference>
<dbReference type="InterPro" id="IPR003439">
    <property type="entry name" value="ABC_transporter-like_ATP-bd"/>
</dbReference>
<dbReference type="PROSITE" id="PS50929">
    <property type="entry name" value="ABC_TM1F"/>
    <property type="match status" value="1"/>
</dbReference>
<dbReference type="CDD" id="cd18568">
    <property type="entry name" value="ABC_6TM_HetC_like"/>
    <property type="match status" value="1"/>
</dbReference>
<dbReference type="SUPFAM" id="SSF52540">
    <property type="entry name" value="P-loop containing nucleoside triphosphate hydrolases"/>
    <property type="match status" value="1"/>
</dbReference>
<protein>
    <submittedName>
        <fullName evidence="16">Putative ABC-type bacteriocin transporter subfamily</fullName>
    </submittedName>
</protein>
<keyword evidence="7" id="KW-0645">Protease</keyword>
<evidence type="ECO:0000256" key="10">
    <source>
        <dbReference type="ARBA" id="ARBA00023136"/>
    </source>
</evidence>
<dbReference type="GO" id="GO:0015421">
    <property type="term" value="F:ABC-type oligopeptide transporter activity"/>
    <property type="evidence" value="ECO:0007669"/>
    <property type="project" value="TreeGrafter"/>
</dbReference>
<feature type="domain" description="Cyclic nucleotide-binding" evidence="12">
    <location>
        <begin position="72"/>
        <end position="161"/>
    </location>
</feature>
<evidence type="ECO:0000256" key="8">
    <source>
        <dbReference type="ARBA" id="ARBA00022840"/>
    </source>
</evidence>
<dbReference type="Gene3D" id="3.40.50.300">
    <property type="entry name" value="P-loop containing nucleotide triphosphate hydrolases"/>
    <property type="match status" value="1"/>
</dbReference>
<dbReference type="EMBL" id="AP018203">
    <property type="protein sequence ID" value="BAY56035.1"/>
    <property type="molecule type" value="Genomic_DNA"/>
</dbReference>
<evidence type="ECO:0000313" key="17">
    <source>
        <dbReference type="Proteomes" id="UP000217895"/>
    </source>
</evidence>
<keyword evidence="7" id="KW-0788">Thiol protease</keyword>
<sequence length="1055" mass="117742">MNSASNLQALLQPQRLGGAIDIQIALRKLLAAAQMDETIAQALSQDFQLCEFQLGNELNDNAEDKSPAASDEQNAHFYVICQGKVRLICPDLRQQRDLSVMLLETGQCFGAESIFCQNSLPYTAIAASPVTLARISVTKLESWLKKLPQLRNFLVQQATRFARLIFLRTAIAWDIEGASSKKTLTSHQAQQLLFFLETIEVPAGAKLVEAGIDSGYFWLYQGEIDAQNSEVTPAIVGESWGEIQKTPPDWIAKTKLLIYKVSIEQWKAISSPVTASGTLGRYQQETIALGRGSPQLLLSTSTQGDATQKALSQDVTHSTPANQVAVNFPKPARHVPWQPKLLKRYPLIQQQSAADCGVACIAMIGQYWGNRLSLNTLRELAKVGRSGASLKNLALAAENVGFQARPVRASLGRMAEQRNPWIAHWEGDHYVVVYRVKGGRVLVADPARGKRNLTHQDFLKHWSGYALMLDPTPQLKTVQTTERNLKRFWEVLWSYRSVLWQIILLSLLLQLFGLVTPLFTQIILDQVVTQKSLPMLHLFSLGLLLFSVWRIGLVGVRQYLLDYFSNRFDLTLISGFVGHALVLPLKFFESRQVGDILTRVQENSKIQAFLTRQAVATWLDTTMAIVYLGLMFYYNWHLTLFVIALIPPIVILTLVATPFLRQISREAFSATAEQNSLLVEMMTGVATVKSVAAEREVRWRWEDRLIGMLNIHFKAQKLTNGLQVTGGLVNSIGSTSLLWYGASLVIQDQLTIGQFVAFNMLIGNVIGPVLALVGLWDEFQEVLISVERLNDVFSVKPEETPGQSMLVLPPIRGEVQFEKVTFRYEQAEERNTLENISAKVEAGQTIAIVGRSGSGKSTLIKLLQGLYHPTTGRIWIDGHDIKHVSPQSLRSQLGVVPQECFLFSGTILDNIQLYRPEYTLEQVVEVAKLAEAHAFIQDLPLGYNTKVGERGANLSGGQRQRIAIARALLGQPAILILDEATSSLDTESERRFQQNLARISRGRTTFVIAHRLSTVRNADRIWVLDRGVLAEQGTPEELIELKGIYAHLAQQQLDL</sequence>
<feature type="domain" description="Peptidase C39" evidence="15">
    <location>
        <begin position="350"/>
        <end position="469"/>
    </location>
</feature>
<feature type="domain" description="ABC transmembrane type-1" evidence="14">
    <location>
        <begin position="500"/>
        <end position="781"/>
    </location>
</feature>
<organism evidence="16 17">
    <name type="scientific">Leptolyngbya boryana NIES-2135</name>
    <dbReference type="NCBI Taxonomy" id="1973484"/>
    <lineage>
        <taxon>Bacteria</taxon>
        <taxon>Bacillati</taxon>
        <taxon>Cyanobacteriota</taxon>
        <taxon>Cyanophyceae</taxon>
        <taxon>Leptolyngbyales</taxon>
        <taxon>Leptolyngbyaceae</taxon>
        <taxon>Leptolyngbya group</taxon>
        <taxon>Leptolyngbya</taxon>
    </lineage>
</organism>
<dbReference type="Pfam" id="PF00005">
    <property type="entry name" value="ABC_tran"/>
    <property type="match status" value="1"/>
</dbReference>
<evidence type="ECO:0000256" key="11">
    <source>
        <dbReference type="SAM" id="Phobius"/>
    </source>
</evidence>
<dbReference type="InterPro" id="IPR027417">
    <property type="entry name" value="P-loop_NTPase"/>
</dbReference>
<dbReference type="PROSITE" id="PS00211">
    <property type="entry name" value="ABC_TRANSPORTER_1"/>
    <property type="match status" value="1"/>
</dbReference>
<comment type="subcellular location">
    <subcellularLocation>
        <location evidence="1">Cell membrane</location>
        <topology evidence="1">Multi-pass membrane protein</topology>
    </subcellularLocation>
</comment>
<keyword evidence="5" id="KW-0547">Nucleotide-binding</keyword>
<name>A0A1Z4JGY7_LEPBY</name>
<dbReference type="InterPro" id="IPR000595">
    <property type="entry name" value="cNMP-bd_dom"/>
</dbReference>
<dbReference type="PROSITE" id="PS50042">
    <property type="entry name" value="CNMP_BINDING_3"/>
    <property type="match status" value="1"/>
</dbReference>
<dbReference type="InterPro" id="IPR039421">
    <property type="entry name" value="Type_1_exporter"/>
</dbReference>
<dbReference type="Gene3D" id="2.60.120.10">
    <property type="entry name" value="Jelly Rolls"/>
    <property type="match status" value="1"/>
</dbReference>
<evidence type="ECO:0000256" key="7">
    <source>
        <dbReference type="ARBA" id="ARBA00022807"/>
    </source>
</evidence>
<keyword evidence="4 11" id="KW-0812">Transmembrane</keyword>
<dbReference type="InterPro" id="IPR036640">
    <property type="entry name" value="ABC1_TM_sf"/>
</dbReference>
<accession>A0A1Z4JGY7</accession>
<dbReference type="PROSITE" id="PS50893">
    <property type="entry name" value="ABC_TRANSPORTER_2"/>
    <property type="match status" value="1"/>
</dbReference>
<dbReference type="SUPFAM" id="SSF90123">
    <property type="entry name" value="ABC transporter transmembrane region"/>
    <property type="match status" value="1"/>
</dbReference>
<evidence type="ECO:0000256" key="9">
    <source>
        <dbReference type="ARBA" id="ARBA00022989"/>
    </source>
</evidence>